<dbReference type="EMBL" id="JAAOAV010000237">
    <property type="protein sequence ID" value="KAF5587297.1"/>
    <property type="molecule type" value="Genomic_DNA"/>
</dbReference>
<dbReference type="AlphaFoldDB" id="A0A8H5L9T4"/>
<organism evidence="1 2">
    <name type="scientific">Gibberella subglutinans</name>
    <name type="common">Fusarium subglutinans</name>
    <dbReference type="NCBI Taxonomy" id="42677"/>
    <lineage>
        <taxon>Eukaryota</taxon>
        <taxon>Fungi</taxon>
        <taxon>Dikarya</taxon>
        <taxon>Ascomycota</taxon>
        <taxon>Pezizomycotina</taxon>
        <taxon>Sordariomycetes</taxon>
        <taxon>Hypocreomycetidae</taxon>
        <taxon>Hypocreales</taxon>
        <taxon>Nectriaceae</taxon>
        <taxon>Fusarium</taxon>
        <taxon>Fusarium fujikuroi species complex</taxon>
    </lineage>
</organism>
<gene>
    <name evidence="1" type="ORF">FSUBG_11837</name>
</gene>
<proteinExistence type="predicted"/>
<dbReference type="OrthoDB" id="5086333at2759"/>
<accession>A0A8H5L9T4</accession>
<sequence length="109" mass="12449">MAPFMELYTQINFLLYHLQRSIKETHGTYPGAFGTSADNSGGTIIPTPEEMAALVEHMHQVDPLVDALLIIATEEWQQQLAERHKRRFTLSQNEVLQMLQDLKKLEGVK</sequence>
<dbReference type="RefSeq" id="XP_036532660.1">
    <property type="nucleotide sequence ID" value="XM_036676562.1"/>
</dbReference>
<comment type="caution">
    <text evidence="1">The sequence shown here is derived from an EMBL/GenBank/DDBJ whole genome shotgun (WGS) entry which is preliminary data.</text>
</comment>
<name>A0A8H5L9T4_GIBSU</name>
<dbReference type="Proteomes" id="UP000547976">
    <property type="component" value="Unassembled WGS sequence"/>
</dbReference>
<keyword evidence="2" id="KW-1185">Reference proteome</keyword>
<protein>
    <submittedName>
        <fullName evidence="1">Uncharacterized protein</fullName>
    </submittedName>
</protein>
<reference evidence="1 2" key="1">
    <citation type="submission" date="2020-05" db="EMBL/GenBank/DDBJ databases">
        <title>Identification and distribution of gene clusters putatively required for synthesis of sphingolipid metabolism inhibitors in phylogenetically diverse species of the filamentous fungus Fusarium.</title>
        <authorList>
            <person name="Kim H.-S."/>
            <person name="Busman M."/>
            <person name="Brown D.W."/>
            <person name="Divon H."/>
            <person name="Uhlig S."/>
            <person name="Proctor R.H."/>
        </authorList>
    </citation>
    <scope>NUCLEOTIDE SEQUENCE [LARGE SCALE GENOMIC DNA]</scope>
    <source>
        <strain evidence="1 2">NRRL 66333</strain>
    </source>
</reference>
<dbReference type="GeneID" id="59311280"/>
<evidence type="ECO:0000313" key="1">
    <source>
        <dbReference type="EMBL" id="KAF5587297.1"/>
    </source>
</evidence>
<evidence type="ECO:0000313" key="2">
    <source>
        <dbReference type="Proteomes" id="UP000547976"/>
    </source>
</evidence>